<sequence>MSDDSPKTHTIDADTRTAYVEAALKLHFQTLPEGAEARVQAQFARIAMLAVPVLAFPLNADDEPAPVFRA</sequence>
<organism evidence="1 2">
    <name type="scientific">Paraburkholderia saeva</name>
    <dbReference type="NCBI Taxonomy" id="2777537"/>
    <lineage>
        <taxon>Bacteria</taxon>
        <taxon>Pseudomonadati</taxon>
        <taxon>Pseudomonadota</taxon>
        <taxon>Betaproteobacteria</taxon>
        <taxon>Burkholderiales</taxon>
        <taxon>Burkholderiaceae</taxon>
        <taxon>Paraburkholderia</taxon>
    </lineage>
</organism>
<gene>
    <name evidence="1" type="ORF">LMG31841_01905</name>
</gene>
<dbReference type="AlphaFoldDB" id="A0A9N8RVB6"/>
<dbReference type="InterPro" id="IPR025148">
    <property type="entry name" value="AtzG-like"/>
</dbReference>
<evidence type="ECO:0000313" key="1">
    <source>
        <dbReference type="EMBL" id="CAG4894392.1"/>
    </source>
</evidence>
<evidence type="ECO:0008006" key="3">
    <source>
        <dbReference type="Google" id="ProtNLM"/>
    </source>
</evidence>
<dbReference type="RefSeq" id="WP_228875906.1">
    <property type="nucleotide sequence ID" value="NZ_CAJQYX010000001.1"/>
</dbReference>
<name>A0A9N8RVB6_9BURK</name>
<evidence type="ECO:0000313" key="2">
    <source>
        <dbReference type="Proteomes" id="UP000789704"/>
    </source>
</evidence>
<comment type="caution">
    <text evidence="1">The sequence shown here is derived from an EMBL/GenBank/DDBJ whole genome shotgun (WGS) entry which is preliminary data.</text>
</comment>
<reference evidence="1" key="1">
    <citation type="submission" date="2021-04" db="EMBL/GenBank/DDBJ databases">
        <authorList>
            <person name="Vanwijnsberghe S."/>
        </authorList>
    </citation>
    <scope>NUCLEOTIDE SEQUENCE</scope>
    <source>
        <strain evidence="1">LMG 31841</strain>
    </source>
</reference>
<proteinExistence type="predicted"/>
<dbReference type="Proteomes" id="UP000789704">
    <property type="component" value="Unassembled WGS sequence"/>
</dbReference>
<accession>A0A9N8RVB6</accession>
<protein>
    <recommendedName>
        <fullName evidence="3">DUF4089 domain-containing protein</fullName>
    </recommendedName>
</protein>
<keyword evidence="2" id="KW-1185">Reference proteome</keyword>
<dbReference type="Pfam" id="PF13318">
    <property type="entry name" value="AtzG-like"/>
    <property type="match status" value="1"/>
</dbReference>
<dbReference type="EMBL" id="CAJQZC010000003">
    <property type="protein sequence ID" value="CAG4894392.1"/>
    <property type="molecule type" value="Genomic_DNA"/>
</dbReference>